<evidence type="ECO:0000259" key="8">
    <source>
        <dbReference type="PROSITE" id="PS50928"/>
    </source>
</evidence>
<feature type="domain" description="ABC transmembrane type-1" evidence="8">
    <location>
        <begin position="85"/>
        <end position="267"/>
    </location>
</feature>
<evidence type="ECO:0000256" key="4">
    <source>
        <dbReference type="ARBA" id="ARBA00022692"/>
    </source>
</evidence>
<evidence type="ECO:0000256" key="7">
    <source>
        <dbReference type="RuleBase" id="RU363032"/>
    </source>
</evidence>
<name>A0A934HLG2_9RHOB</name>
<dbReference type="PANTHER" id="PTHR30043">
    <property type="entry name" value="PHOSPHONATES TRANSPORT SYSTEM PERMEASE PROTEIN"/>
    <property type="match status" value="1"/>
</dbReference>
<evidence type="ECO:0000256" key="1">
    <source>
        <dbReference type="ARBA" id="ARBA00004651"/>
    </source>
</evidence>
<keyword evidence="10" id="KW-1185">Reference proteome</keyword>
<dbReference type="PANTHER" id="PTHR30043:SF1">
    <property type="entry name" value="ABC TRANSPORT SYSTEM PERMEASE PROTEIN P69"/>
    <property type="match status" value="1"/>
</dbReference>
<protein>
    <submittedName>
        <fullName evidence="9">Phosphonate ABC transporter, permease protein PhnE</fullName>
    </submittedName>
</protein>
<dbReference type="EMBL" id="JAEIJD010000008">
    <property type="protein sequence ID" value="MBI6630379.1"/>
    <property type="molecule type" value="Genomic_DNA"/>
</dbReference>
<keyword evidence="3" id="KW-1003">Cell membrane</keyword>
<feature type="transmembrane region" description="Helical" evidence="7">
    <location>
        <begin position="91"/>
        <end position="114"/>
    </location>
</feature>
<dbReference type="GO" id="GO:0015416">
    <property type="term" value="F:ABC-type phosphonate transporter activity"/>
    <property type="evidence" value="ECO:0007669"/>
    <property type="project" value="InterPro"/>
</dbReference>
<feature type="transmembrane region" description="Helical" evidence="7">
    <location>
        <begin position="135"/>
        <end position="159"/>
    </location>
</feature>
<feature type="transmembrane region" description="Helical" evidence="7">
    <location>
        <begin position="219"/>
        <end position="237"/>
    </location>
</feature>
<dbReference type="AlphaFoldDB" id="A0A934HLG2"/>
<comment type="subcellular location">
    <subcellularLocation>
        <location evidence="1 7">Cell membrane</location>
        <topology evidence="1 7">Multi-pass membrane protein</topology>
    </subcellularLocation>
</comment>
<keyword evidence="2 7" id="KW-0813">Transport</keyword>
<dbReference type="SUPFAM" id="SSF161098">
    <property type="entry name" value="MetI-like"/>
    <property type="match status" value="1"/>
</dbReference>
<keyword evidence="6 7" id="KW-0472">Membrane</keyword>
<dbReference type="PROSITE" id="PS50928">
    <property type="entry name" value="ABC_TM1"/>
    <property type="match status" value="1"/>
</dbReference>
<evidence type="ECO:0000256" key="3">
    <source>
        <dbReference type="ARBA" id="ARBA00022475"/>
    </source>
</evidence>
<dbReference type="InterPro" id="IPR000515">
    <property type="entry name" value="MetI-like"/>
</dbReference>
<dbReference type="Proteomes" id="UP000613255">
    <property type="component" value="Unassembled WGS sequence"/>
</dbReference>
<evidence type="ECO:0000256" key="5">
    <source>
        <dbReference type="ARBA" id="ARBA00022989"/>
    </source>
</evidence>
<dbReference type="RefSeq" id="WP_198686400.1">
    <property type="nucleotide sequence ID" value="NZ_JAEIJD010000008.1"/>
</dbReference>
<reference evidence="9" key="1">
    <citation type="submission" date="2020-12" db="EMBL/GenBank/DDBJ databases">
        <title>Pontibaca salina gen. nov., sp. nov., isolated from marine sediment.</title>
        <authorList>
            <person name="Bo J."/>
            <person name="Wang S."/>
            <person name="Song X."/>
            <person name="Du Z."/>
        </authorList>
    </citation>
    <scope>NUCLEOTIDE SEQUENCE</scope>
    <source>
        <strain evidence="9">S1109L</strain>
    </source>
</reference>
<organism evidence="9 10">
    <name type="scientific">Pontibaca salina</name>
    <dbReference type="NCBI Taxonomy" id="2795731"/>
    <lineage>
        <taxon>Bacteria</taxon>
        <taxon>Pseudomonadati</taxon>
        <taxon>Pseudomonadota</taxon>
        <taxon>Alphaproteobacteria</taxon>
        <taxon>Rhodobacterales</taxon>
        <taxon>Roseobacteraceae</taxon>
        <taxon>Pontibaca</taxon>
    </lineage>
</organism>
<dbReference type="InterPro" id="IPR035906">
    <property type="entry name" value="MetI-like_sf"/>
</dbReference>
<accession>A0A934HLG2</accession>
<evidence type="ECO:0000313" key="9">
    <source>
        <dbReference type="EMBL" id="MBI6630379.1"/>
    </source>
</evidence>
<keyword evidence="5 7" id="KW-1133">Transmembrane helix</keyword>
<dbReference type="Pfam" id="PF00528">
    <property type="entry name" value="BPD_transp_1"/>
    <property type="match status" value="1"/>
</dbReference>
<keyword evidence="4 7" id="KW-0812">Transmembrane</keyword>
<feature type="transmembrane region" description="Helical" evidence="7">
    <location>
        <begin position="26"/>
        <end position="46"/>
    </location>
</feature>
<dbReference type="CDD" id="cd06261">
    <property type="entry name" value="TM_PBP2"/>
    <property type="match status" value="1"/>
</dbReference>
<comment type="caution">
    <text evidence="9">The sequence shown here is derived from an EMBL/GenBank/DDBJ whole genome shotgun (WGS) entry which is preliminary data.</text>
</comment>
<dbReference type="Gene3D" id="1.10.3720.10">
    <property type="entry name" value="MetI-like"/>
    <property type="match status" value="1"/>
</dbReference>
<proteinExistence type="inferred from homology"/>
<evidence type="ECO:0000256" key="2">
    <source>
        <dbReference type="ARBA" id="ARBA00022448"/>
    </source>
</evidence>
<feature type="transmembrane region" description="Helical" evidence="7">
    <location>
        <begin position="249"/>
        <end position="270"/>
    </location>
</feature>
<sequence length="275" mass="29438">MSSLDHNVTTATGSNRASRTRSRARACSFGQFSISLTVALVIIWSWNGSDFDLLKLANSGTRILDFLGRMLPPDPSVLPVVIASSAETLRIAVLGTVGCVILSAIFGLLAAANLTPRWVHLPVKALLAIIRGLPLILVAMIMVGAVGLGALPGILAITFHATGMLAKFYAESIESVDPAPIEALESAGATMFQRLRFGAWPQIAPDLLRDTLFRFEMNLRESLILGVVGAGGIGFYIQMYVRAFQYEKVATLALVVVGFVVLIELGNSAVRSLLR</sequence>
<evidence type="ECO:0000313" key="10">
    <source>
        <dbReference type="Proteomes" id="UP000613255"/>
    </source>
</evidence>
<dbReference type="NCBIfam" id="TIGR01097">
    <property type="entry name" value="PhnE"/>
    <property type="match status" value="1"/>
</dbReference>
<gene>
    <name evidence="9" type="primary">phnE</name>
    <name evidence="9" type="ORF">JAO82_10880</name>
</gene>
<dbReference type="GO" id="GO:0005886">
    <property type="term" value="C:plasma membrane"/>
    <property type="evidence" value="ECO:0007669"/>
    <property type="project" value="UniProtKB-SubCell"/>
</dbReference>
<dbReference type="InterPro" id="IPR005769">
    <property type="entry name" value="PhnE/PtxC"/>
</dbReference>
<evidence type="ECO:0000256" key="6">
    <source>
        <dbReference type="ARBA" id="ARBA00023136"/>
    </source>
</evidence>
<comment type="similarity">
    <text evidence="7">Belongs to the binding-protein-dependent transport system permease family.</text>
</comment>